<dbReference type="EMBL" id="BGPR01001305">
    <property type="protein sequence ID" value="GBM50586.1"/>
    <property type="molecule type" value="Genomic_DNA"/>
</dbReference>
<keyword evidence="2" id="KW-1185">Reference proteome</keyword>
<name>A0A4Y2GCT4_ARAVE</name>
<sequence>MAALIFAAFSMIFFSSFALFLKYVLSCNFSVLSDIGIIEFSVSDITLLLPPVLKPQVPTVEKVMLFKMCLGLNLPVKLAPPKVKITTDVSSPMIFRMCLGLDLPAKFAAPKVEIIPDVSDLMLSHMCLGMDIKAHYKPPEH</sequence>
<protein>
    <submittedName>
        <fullName evidence="1">Uncharacterized protein</fullName>
    </submittedName>
</protein>
<evidence type="ECO:0000313" key="1">
    <source>
        <dbReference type="EMBL" id="GBM50586.1"/>
    </source>
</evidence>
<comment type="caution">
    <text evidence="1">The sequence shown here is derived from an EMBL/GenBank/DDBJ whole genome shotgun (WGS) entry which is preliminary data.</text>
</comment>
<organism evidence="1 2">
    <name type="scientific">Araneus ventricosus</name>
    <name type="common">Orbweaver spider</name>
    <name type="synonym">Epeira ventricosa</name>
    <dbReference type="NCBI Taxonomy" id="182803"/>
    <lineage>
        <taxon>Eukaryota</taxon>
        <taxon>Metazoa</taxon>
        <taxon>Ecdysozoa</taxon>
        <taxon>Arthropoda</taxon>
        <taxon>Chelicerata</taxon>
        <taxon>Arachnida</taxon>
        <taxon>Araneae</taxon>
        <taxon>Araneomorphae</taxon>
        <taxon>Entelegynae</taxon>
        <taxon>Araneoidea</taxon>
        <taxon>Araneidae</taxon>
        <taxon>Araneus</taxon>
    </lineage>
</organism>
<gene>
    <name evidence="1" type="ORF">AVEN_70227_1</name>
</gene>
<accession>A0A4Y2GCT4</accession>
<dbReference type="Proteomes" id="UP000499080">
    <property type="component" value="Unassembled WGS sequence"/>
</dbReference>
<evidence type="ECO:0000313" key="2">
    <source>
        <dbReference type="Proteomes" id="UP000499080"/>
    </source>
</evidence>
<proteinExistence type="predicted"/>
<reference evidence="1 2" key="1">
    <citation type="journal article" date="2019" name="Sci. Rep.">
        <title>Orb-weaving spider Araneus ventricosus genome elucidates the spidroin gene catalogue.</title>
        <authorList>
            <person name="Kono N."/>
            <person name="Nakamura H."/>
            <person name="Ohtoshi R."/>
            <person name="Moran D.A.P."/>
            <person name="Shinohara A."/>
            <person name="Yoshida Y."/>
            <person name="Fujiwara M."/>
            <person name="Mori M."/>
            <person name="Tomita M."/>
            <person name="Arakawa K."/>
        </authorList>
    </citation>
    <scope>NUCLEOTIDE SEQUENCE [LARGE SCALE GENOMIC DNA]</scope>
</reference>
<dbReference type="AlphaFoldDB" id="A0A4Y2GCT4"/>